<dbReference type="EMBL" id="LXQA010835916">
    <property type="protein sequence ID" value="MCI73318.1"/>
    <property type="molecule type" value="Genomic_DNA"/>
</dbReference>
<name>A0A392UKA4_9FABA</name>
<sequence length="23" mass="2519">VRKVIVPGLELTPPVVLLFRSGE</sequence>
<dbReference type="AlphaFoldDB" id="A0A392UKA4"/>
<comment type="caution">
    <text evidence="1">The sequence shown here is derived from an EMBL/GenBank/DDBJ whole genome shotgun (WGS) entry which is preliminary data.</text>
</comment>
<dbReference type="Proteomes" id="UP000265520">
    <property type="component" value="Unassembled WGS sequence"/>
</dbReference>
<evidence type="ECO:0000313" key="1">
    <source>
        <dbReference type="EMBL" id="MCI73318.1"/>
    </source>
</evidence>
<proteinExistence type="predicted"/>
<protein>
    <submittedName>
        <fullName evidence="1">Uncharacterized protein</fullName>
    </submittedName>
</protein>
<feature type="non-terminal residue" evidence="1">
    <location>
        <position position="1"/>
    </location>
</feature>
<accession>A0A392UKA4</accession>
<organism evidence="1 2">
    <name type="scientific">Trifolium medium</name>
    <dbReference type="NCBI Taxonomy" id="97028"/>
    <lineage>
        <taxon>Eukaryota</taxon>
        <taxon>Viridiplantae</taxon>
        <taxon>Streptophyta</taxon>
        <taxon>Embryophyta</taxon>
        <taxon>Tracheophyta</taxon>
        <taxon>Spermatophyta</taxon>
        <taxon>Magnoliopsida</taxon>
        <taxon>eudicotyledons</taxon>
        <taxon>Gunneridae</taxon>
        <taxon>Pentapetalae</taxon>
        <taxon>rosids</taxon>
        <taxon>fabids</taxon>
        <taxon>Fabales</taxon>
        <taxon>Fabaceae</taxon>
        <taxon>Papilionoideae</taxon>
        <taxon>50 kb inversion clade</taxon>
        <taxon>NPAAA clade</taxon>
        <taxon>Hologalegina</taxon>
        <taxon>IRL clade</taxon>
        <taxon>Trifolieae</taxon>
        <taxon>Trifolium</taxon>
    </lineage>
</organism>
<keyword evidence="2" id="KW-1185">Reference proteome</keyword>
<reference evidence="1 2" key="1">
    <citation type="journal article" date="2018" name="Front. Plant Sci.">
        <title>Red Clover (Trifolium pratense) and Zigzag Clover (T. medium) - A Picture of Genomic Similarities and Differences.</title>
        <authorList>
            <person name="Dluhosova J."/>
            <person name="Istvanek J."/>
            <person name="Nedelnik J."/>
            <person name="Repkova J."/>
        </authorList>
    </citation>
    <scope>NUCLEOTIDE SEQUENCE [LARGE SCALE GENOMIC DNA]</scope>
    <source>
        <strain evidence="2">cv. 10/8</strain>
        <tissue evidence="1">Leaf</tissue>
    </source>
</reference>
<evidence type="ECO:0000313" key="2">
    <source>
        <dbReference type="Proteomes" id="UP000265520"/>
    </source>
</evidence>